<organism evidence="2 3">
    <name type="scientific">Mesorhabditis spiculigera</name>
    <dbReference type="NCBI Taxonomy" id="96644"/>
    <lineage>
        <taxon>Eukaryota</taxon>
        <taxon>Metazoa</taxon>
        <taxon>Ecdysozoa</taxon>
        <taxon>Nematoda</taxon>
        <taxon>Chromadorea</taxon>
        <taxon>Rhabditida</taxon>
        <taxon>Rhabditina</taxon>
        <taxon>Rhabditomorpha</taxon>
        <taxon>Rhabditoidea</taxon>
        <taxon>Rhabditidae</taxon>
        <taxon>Mesorhabditinae</taxon>
        <taxon>Mesorhabditis</taxon>
    </lineage>
</organism>
<feature type="region of interest" description="Disordered" evidence="1">
    <location>
        <begin position="247"/>
        <end position="271"/>
    </location>
</feature>
<gene>
    <name evidence="2" type="ORF">MSPICULIGERA_LOCUS5141</name>
</gene>
<dbReference type="AlphaFoldDB" id="A0AA36FTL9"/>
<feature type="compositionally biased region" description="Polar residues" evidence="1">
    <location>
        <begin position="105"/>
        <end position="118"/>
    </location>
</feature>
<dbReference type="EMBL" id="CATQJA010001267">
    <property type="protein sequence ID" value="CAJ0566543.1"/>
    <property type="molecule type" value="Genomic_DNA"/>
</dbReference>
<keyword evidence="3" id="KW-1185">Reference proteome</keyword>
<feature type="region of interest" description="Disordered" evidence="1">
    <location>
        <begin position="162"/>
        <end position="188"/>
    </location>
</feature>
<reference evidence="2" key="1">
    <citation type="submission" date="2023-06" db="EMBL/GenBank/DDBJ databases">
        <authorList>
            <person name="Delattre M."/>
        </authorList>
    </citation>
    <scope>NUCLEOTIDE SEQUENCE</scope>
    <source>
        <strain evidence="2">AF72</strain>
    </source>
</reference>
<evidence type="ECO:0000313" key="3">
    <source>
        <dbReference type="Proteomes" id="UP001177023"/>
    </source>
</evidence>
<sequence length="299" mass="33068">MLKLVTKLRNINVKNQDDEQPPADPTTDSSGHETAKQPLRKSARLSAKSMLHDSGTESDDEELERLEKEKVCDESSKNYGDFLNSRSPPTSAFLNSMYDHDSESWDSTGGESGITTGFESADCSRESTDIPTPPLCASDARRGAFQRTTYAKCSNISRAPSNSRPCRCTTRARSGATPPRRRPPVNNEQLTSAAKLRGTDAPRDIIVAARRTPIRVLVNRQLEENTTPPLRSTSPMPIEGKKLLVDDLDIGSPPSHSLAKRGRTNGYGRPTLDLDKMLEHRLQTDPFSLREHDDVALVR</sequence>
<proteinExistence type="predicted"/>
<protein>
    <submittedName>
        <fullName evidence="2">Uncharacterized protein</fullName>
    </submittedName>
</protein>
<comment type="caution">
    <text evidence="2">The sequence shown here is derived from an EMBL/GenBank/DDBJ whole genome shotgun (WGS) entry which is preliminary data.</text>
</comment>
<feature type="compositionally biased region" description="Basic and acidic residues" evidence="1">
    <location>
        <begin position="65"/>
        <end position="76"/>
    </location>
</feature>
<evidence type="ECO:0000256" key="1">
    <source>
        <dbReference type="SAM" id="MobiDB-lite"/>
    </source>
</evidence>
<evidence type="ECO:0000313" key="2">
    <source>
        <dbReference type="EMBL" id="CAJ0566543.1"/>
    </source>
</evidence>
<feature type="region of interest" description="Disordered" evidence="1">
    <location>
        <begin position="1"/>
        <end position="138"/>
    </location>
</feature>
<accession>A0AA36FTL9</accession>
<dbReference type="Proteomes" id="UP001177023">
    <property type="component" value="Unassembled WGS sequence"/>
</dbReference>
<feature type="non-terminal residue" evidence="2">
    <location>
        <position position="1"/>
    </location>
</feature>
<name>A0AA36FTL9_9BILA</name>
<feature type="compositionally biased region" description="Polar residues" evidence="1">
    <location>
        <begin position="84"/>
        <end position="94"/>
    </location>
</feature>